<evidence type="ECO:0000259" key="6">
    <source>
        <dbReference type="Pfam" id="PF02836"/>
    </source>
</evidence>
<keyword evidence="4" id="KW-0732">Signal</keyword>
<dbReference type="EMBL" id="JAOTIF010000006">
    <property type="protein sequence ID" value="MCU7549611.1"/>
    <property type="molecule type" value="Genomic_DNA"/>
</dbReference>
<dbReference type="InterPro" id="IPR006102">
    <property type="entry name" value="Ig-like_GH2"/>
</dbReference>
<feature type="domain" description="DUF4982" evidence="8">
    <location>
        <begin position="633"/>
        <end position="687"/>
    </location>
</feature>
<dbReference type="Gene3D" id="3.20.20.80">
    <property type="entry name" value="Glycosidases"/>
    <property type="match status" value="1"/>
</dbReference>
<feature type="domain" description="Glycoside hydrolase family 2 catalytic" evidence="6">
    <location>
        <begin position="301"/>
        <end position="490"/>
    </location>
</feature>
<dbReference type="Pfam" id="PF02837">
    <property type="entry name" value="Glyco_hydro_2_N"/>
    <property type="match status" value="1"/>
</dbReference>
<evidence type="ECO:0000313" key="10">
    <source>
        <dbReference type="EMBL" id="MCU7549611.1"/>
    </source>
</evidence>
<dbReference type="InterPro" id="IPR008979">
    <property type="entry name" value="Galactose-bd-like_sf"/>
</dbReference>
<reference evidence="10" key="2">
    <citation type="submission" date="2023-04" db="EMBL/GenBank/DDBJ databases">
        <title>Paracnuella aquatica gen. nov., sp. nov., a member of the family Chitinophagaceae isolated from a hot spring.</title>
        <authorList>
            <person name="Wang C."/>
        </authorList>
    </citation>
    <scope>NUCLEOTIDE SEQUENCE</scope>
    <source>
        <strain evidence="10">LB-8</strain>
    </source>
</reference>
<dbReference type="InterPro" id="IPR036156">
    <property type="entry name" value="Beta-gal/glucu_dom_sf"/>
</dbReference>
<reference evidence="10" key="1">
    <citation type="submission" date="2022-09" db="EMBL/GenBank/DDBJ databases">
        <authorList>
            <person name="Yuan C."/>
            <person name="Ke Z."/>
        </authorList>
    </citation>
    <scope>NUCLEOTIDE SEQUENCE</scope>
    <source>
        <strain evidence="10">LB-8</strain>
    </source>
</reference>
<keyword evidence="3" id="KW-0326">Glycosidase</keyword>
<dbReference type="InterPro" id="IPR013783">
    <property type="entry name" value="Ig-like_fold"/>
</dbReference>
<dbReference type="Pfam" id="PF16355">
    <property type="entry name" value="DUF4982"/>
    <property type="match status" value="1"/>
</dbReference>
<dbReference type="RefSeq" id="WP_279297051.1">
    <property type="nucleotide sequence ID" value="NZ_JAOTIF010000006.1"/>
</dbReference>
<feature type="chain" id="PRO_5040829090" evidence="4">
    <location>
        <begin position="24"/>
        <end position="812"/>
    </location>
</feature>
<dbReference type="SUPFAM" id="SSF51445">
    <property type="entry name" value="(Trans)glycosidases"/>
    <property type="match status" value="1"/>
</dbReference>
<organism evidence="10 11">
    <name type="scientific">Paraflavisolibacter caeni</name>
    <dbReference type="NCBI Taxonomy" id="2982496"/>
    <lineage>
        <taxon>Bacteria</taxon>
        <taxon>Pseudomonadati</taxon>
        <taxon>Bacteroidota</taxon>
        <taxon>Chitinophagia</taxon>
        <taxon>Chitinophagales</taxon>
        <taxon>Chitinophagaceae</taxon>
        <taxon>Paraflavisolibacter</taxon>
    </lineage>
</organism>
<dbReference type="GO" id="GO:0004553">
    <property type="term" value="F:hydrolase activity, hydrolyzing O-glycosyl compounds"/>
    <property type="evidence" value="ECO:0007669"/>
    <property type="project" value="InterPro"/>
</dbReference>
<dbReference type="SUPFAM" id="SSF49303">
    <property type="entry name" value="beta-Galactosidase/glucuronidase domain"/>
    <property type="match status" value="1"/>
</dbReference>
<dbReference type="InterPro" id="IPR006101">
    <property type="entry name" value="Glyco_hydro_2"/>
</dbReference>
<gene>
    <name evidence="10" type="ORF">OCK74_10825</name>
</gene>
<evidence type="ECO:0000256" key="1">
    <source>
        <dbReference type="ARBA" id="ARBA00007401"/>
    </source>
</evidence>
<keyword evidence="11" id="KW-1185">Reference proteome</keyword>
<dbReference type="InterPro" id="IPR051913">
    <property type="entry name" value="GH2_Domain-Containing"/>
</dbReference>
<name>A0A9X2XV11_9BACT</name>
<feature type="domain" description="Glycoside hydrolase family 2" evidence="9">
    <location>
        <begin position="721"/>
        <end position="809"/>
    </location>
</feature>
<dbReference type="AlphaFoldDB" id="A0A9X2XV11"/>
<dbReference type="InterPro" id="IPR006104">
    <property type="entry name" value="Glyco_hydro_2_N"/>
</dbReference>
<proteinExistence type="inferred from homology"/>
<comment type="caution">
    <text evidence="10">The sequence shown here is derived from an EMBL/GenBank/DDBJ whole genome shotgun (WGS) entry which is preliminary data.</text>
</comment>
<feature type="domain" description="Glycoside hydrolase family 2 immunoglobulin-like beta-sandwich" evidence="5">
    <location>
        <begin position="191"/>
        <end position="293"/>
    </location>
</feature>
<feature type="signal peptide" evidence="4">
    <location>
        <begin position="1"/>
        <end position="23"/>
    </location>
</feature>
<dbReference type="Pfam" id="PF02836">
    <property type="entry name" value="Glyco_hydro_2_C"/>
    <property type="match status" value="1"/>
</dbReference>
<protein>
    <submittedName>
        <fullName evidence="10">DUF4982 domain-containing protein</fullName>
    </submittedName>
</protein>
<evidence type="ECO:0000259" key="8">
    <source>
        <dbReference type="Pfam" id="PF16355"/>
    </source>
</evidence>
<dbReference type="PANTHER" id="PTHR42732:SF1">
    <property type="entry name" value="BETA-MANNOSIDASE"/>
    <property type="match status" value="1"/>
</dbReference>
<evidence type="ECO:0000256" key="2">
    <source>
        <dbReference type="ARBA" id="ARBA00022801"/>
    </source>
</evidence>
<dbReference type="Pfam" id="PF00703">
    <property type="entry name" value="Glyco_hydro_2"/>
    <property type="match status" value="1"/>
</dbReference>
<sequence>MRIKLICHCLFALISLLYLSAGAQLSGKSILFNKGWKFHKGDISNGPDATLKTDDWRQVDLPHDWSIEGPFSEEWASATGYLPGGIGWYQKSFSVPAEWKSKKVYIYFDGVYKNSSVWINGHYLGNRPNGFIPFQYELSKFLKWNGQNIISVKVDHSQFADSRWYTGSGIYRDVYLVVKDPVHIAQWGVQFTTPKVSKDLAEANTRVYMVNNTSQKTTATVEGLLTSPDGVIVAKATGQLTLATADSTYTDLKFQVKNPQLWSVDAPKLYKLSVKLKSNGKVTDEWNDLVGIRNIRFDANEGFFLNGQNLKIKGVCIHDDAGALGVAVPEEVWLRRLQLLKEAGCNSIRMSHNPHADYLYKLCDRLGFLVMDEAFDEWEMGKNKWIKGWNVGTPGKDGYSQYFTQWSATDLRDMILRSFNRPSVFMWSIGNEVDYPNDPYSHEVLNTGRNPQIYGRGYLKDHPPASRLGELSKQLVEVAKKYDTTRPITAALAGVVMSNTTTYPDNLDIVGYNYQEHRYDEDHKAYPNRFIYGSENGMQLSAWNAVDSNQYISAQYLWTGIDYLGEAGRWPERSNRAGLLDLAGFRKPEYYFRQSLWSEKPMIYIGTAPVPKSEDRGVWSHKRAEPHWNWKQGDTVRVNCFTNCSEAELFLNGRSLGRKTISSFNNRIIHWDIVYQPGMLTVKGYNEQHSKAAMTTVTDTLKTSGAAYAIKAWEEKTAWDGKTTLSHLVMQIVDENGIPVYDAENEISVQSEGAELLGLESGSSNSHEDYKSGRRKAFHGKLLAYLDKSQQVKSVKLTLSSPGLKTTSIVLK</sequence>
<evidence type="ECO:0000256" key="4">
    <source>
        <dbReference type="SAM" id="SignalP"/>
    </source>
</evidence>
<evidence type="ECO:0000256" key="3">
    <source>
        <dbReference type="ARBA" id="ARBA00023295"/>
    </source>
</evidence>
<dbReference type="GO" id="GO:0005975">
    <property type="term" value="P:carbohydrate metabolic process"/>
    <property type="evidence" value="ECO:0007669"/>
    <property type="project" value="InterPro"/>
</dbReference>
<dbReference type="InterPro" id="IPR006103">
    <property type="entry name" value="Glyco_hydro_2_cat"/>
</dbReference>
<evidence type="ECO:0000259" key="9">
    <source>
        <dbReference type="Pfam" id="PF18565"/>
    </source>
</evidence>
<dbReference type="Gene3D" id="2.60.120.260">
    <property type="entry name" value="Galactose-binding domain-like"/>
    <property type="match status" value="1"/>
</dbReference>
<dbReference type="InterPro" id="IPR040605">
    <property type="entry name" value="Glyco_hydro2_dom5"/>
</dbReference>
<dbReference type="InterPro" id="IPR017853">
    <property type="entry name" value="GH"/>
</dbReference>
<evidence type="ECO:0000259" key="5">
    <source>
        <dbReference type="Pfam" id="PF00703"/>
    </source>
</evidence>
<dbReference type="PANTHER" id="PTHR42732">
    <property type="entry name" value="BETA-GALACTOSIDASE"/>
    <property type="match status" value="1"/>
</dbReference>
<comment type="similarity">
    <text evidence="1">Belongs to the glycosyl hydrolase 2 family.</text>
</comment>
<accession>A0A9X2XV11</accession>
<dbReference type="SUPFAM" id="SSF49785">
    <property type="entry name" value="Galactose-binding domain-like"/>
    <property type="match status" value="1"/>
</dbReference>
<dbReference type="InterPro" id="IPR032311">
    <property type="entry name" value="DUF4982"/>
</dbReference>
<feature type="domain" description="Glycosyl hydrolases family 2 sugar binding" evidence="7">
    <location>
        <begin position="85"/>
        <end position="178"/>
    </location>
</feature>
<dbReference type="Proteomes" id="UP001155483">
    <property type="component" value="Unassembled WGS sequence"/>
</dbReference>
<evidence type="ECO:0000313" key="11">
    <source>
        <dbReference type="Proteomes" id="UP001155483"/>
    </source>
</evidence>
<dbReference type="PRINTS" id="PR00132">
    <property type="entry name" value="GLHYDRLASE2"/>
</dbReference>
<evidence type="ECO:0000259" key="7">
    <source>
        <dbReference type="Pfam" id="PF02837"/>
    </source>
</evidence>
<dbReference type="Gene3D" id="2.60.40.10">
    <property type="entry name" value="Immunoglobulins"/>
    <property type="match status" value="3"/>
</dbReference>
<dbReference type="Pfam" id="PF18565">
    <property type="entry name" value="Glyco_hydro2_C5"/>
    <property type="match status" value="1"/>
</dbReference>
<keyword evidence="2" id="KW-0378">Hydrolase</keyword>